<protein>
    <submittedName>
        <fullName evidence="3">Adenylate/guanylate cyclase domain-containing protein</fullName>
    </submittedName>
</protein>
<dbReference type="PROSITE" id="PS50125">
    <property type="entry name" value="GUANYLATE_CYCLASE_2"/>
    <property type="match status" value="1"/>
</dbReference>
<gene>
    <name evidence="3" type="ORF">K9U37_09375</name>
</gene>
<proteinExistence type="inferred from homology"/>
<accession>A0ABS9YV16</accession>
<organism evidence="3 4">
    <name type="scientific">Candidatus Mycolicibacterium alkanivorans</name>
    <dbReference type="NCBI Taxonomy" id="2954114"/>
    <lineage>
        <taxon>Bacteria</taxon>
        <taxon>Bacillati</taxon>
        <taxon>Actinomycetota</taxon>
        <taxon>Actinomycetes</taxon>
        <taxon>Mycobacteriales</taxon>
        <taxon>Mycobacteriaceae</taxon>
        <taxon>Mycolicibacterium</taxon>
    </lineage>
</organism>
<dbReference type="EMBL" id="JAIVFL010000001">
    <property type="protein sequence ID" value="MCI4675086.1"/>
    <property type="molecule type" value="Genomic_DNA"/>
</dbReference>
<dbReference type="PANTHER" id="PTHR43081">
    <property type="entry name" value="ADENYLATE CYCLASE, TERMINAL-DIFFERENTIATION SPECIFIC-RELATED"/>
    <property type="match status" value="1"/>
</dbReference>
<name>A0ABS9YV16_9MYCO</name>
<evidence type="ECO:0000256" key="1">
    <source>
        <dbReference type="ARBA" id="ARBA00005381"/>
    </source>
</evidence>
<dbReference type="Proteomes" id="UP001139068">
    <property type="component" value="Unassembled WGS sequence"/>
</dbReference>
<dbReference type="SUPFAM" id="SSF55073">
    <property type="entry name" value="Nucleotide cyclase"/>
    <property type="match status" value="1"/>
</dbReference>
<sequence>MARIIELGAAGVNELARLGSSSLLAALLARLGLLNAIEADLEPEAQVSPAEVITRGLLAGEGRYTRLEVAEQAGVDLDEARRLWRALGFPEVGDEQRVFTSADVAALTDVAGLLGADIVDGDGLVELARPLGNLMSRLAAAQTSFISEVLGARIAAGRKVEDPHLSDDLAAQALITTRELLPVLERATVYAWRRHLAAEVGRALFPDGSGLDVSAESRQAAVGFIDLTGYTRLSRNVDLTELARVLDRFETAVLDTVVAHGGRVIKNLGDEILFVINDPASAAEATMQLLDMFTVDDTLPQMHAGLAFGPVLERGGDVFGPVVNVAARLTSLARKGTIRVDQAMATELADAQQFTLSVRAPRRVRGYLQLPSYRLRRAHMP</sequence>
<dbReference type="Gene3D" id="3.30.70.1230">
    <property type="entry name" value="Nucleotide cyclase"/>
    <property type="match status" value="1"/>
</dbReference>
<feature type="domain" description="Guanylate cyclase" evidence="2">
    <location>
        <begin position="221"/>
        <end position="330"/>
    </location>
</feature>
<evidence type="ECO:0000313" key="4">
    <source>
        <dbReference type="Proteomes" id="UP001139068"/>
    </source>
</evidence>
<evidence type="ECO:0000313" key="3">
    <source>
        <dbReference type="EMBL" id="MCI4675086.1"/>
    </source>
</evidence>
<dbReference type="InterPro" id="IPR050697">
    <property type="entry name" value="Adenylyl/Guanylyl_Cyclase_3/4"/>
</dbReference>
<dbReference type="InterPro" id="IPR032026">
    <property type="entry name" value="Ad_Cy_reg"/>
</dbReference>
<comment type="similarity">
    <text evidence="1">Belongs to the adenylyl cyclase class-3 family.</text>
</comment>
<keyword evidence="4" id="KW-1185">Reference proteome</keyword>
<dbReference type="RefSeq" id="WP_243071443.1">
    <property type="nucleotide sequence ID" value="NZ_JAIVFL010000001.1"/>
</dbReference>
<dbReference type="InterPro" id="IPR001054">
    <property type="entry name" value="A/G_cyclase"/>
</dbReference>
<evidence type="ECO:0000259" key="2">
    <source>
        <dbReference type="PROSITE" id="PS50125"/>
    </source>
</evidence>
<dbReference type="InterPro" id="IPR029787">
    <property type="entry name" value="Nucleotide_cyclase"/>
</dbReference>
<dbReference type="PANTHER" id="PTHR43081:SF1">
    <property type="entry name" value="ADENYLATE CYCLASE, TERMINAL-DIFFERENTIATION SPECIFIC"/>
    <property type="match status" value="1"/>
</dbReference>
<reference evidence="3" key="1">
    <citation type="journal article" date="2022" name="ISME J.">
        <title>Identification of active gaseous-alkane degraders at natural gas seeps.</title>
        <authorList>
            <person name="Farhan Ul Haque M."/>
            <person name="Hernandez M."/>
            <person name="Crombie A.T."/>
            <person name="Murrell J.C."/>
        </authorList>
    </citation>
    <scope>NUCLEOTIDE SEQUENCE</scope>
    <source>
        <strain evidence="3">ANDR5</strain>
    </source>
</reference>
<comment type="caution">
    <text evidence="3">The sequence shown here is derived from an EMBL/GenBank/DDBJ whole genome shotgun (WGS) entry which is preliminary data.</text>
</comment>
<dbReference type="CDD" id="cd07302">
    <property type="entry name" value="CHD"/>
    <property type="match status" value="1"/>
</dbReference>
<dbReference type="Pfam" id="PF16701">
    <property type="entry name" value="Ad_Cy_reg"/>
    <property type="match status" value="1"/>
</dbReference>
<dbReference type="Pfam" id="PF00211">
    <property type="entry name" value="Guanylate_cyc"/>
    <property type="match status" value="1"/>
</dbReference>